<evidence type="ECO:0000259" key="15">
    <source>
        <dbReference type="PROSITE" id="PS01180"/>
    </source>
</evidence>
<keyword evidence="2 10" id="KW-0245">EGF-like domain</keyword>
<dbReference type="InterPro" id="IPR056619">
    <property type="entry name" value="C8-3_MUC4"/>
</dbReference>
<feature type="disulfide bond" evidence="11">
    <location>
        <begin position="1324"/>
        <end position="1336"/>
    </location>
</feature>
<dbReference type="InterPro" id="IPR002172">
    <property type="entry name" value="LDrepeatLR_classA_rpt"/>
</dbReference>
<feature type="domain" description="AMOP" evidence="18">
    <location>
        <begin position="2148"/>
        <end position="2298"/>
    </location>
</feature>
<feature type="transmembrane region" description="Helical" evidence="13">
    <location>
        <begin position="3058"/>
        <end position="3082"/>
    </location>
</feature>
<feature type="domain" description="VWFD" evidence="21">
    <location>
        <begin position="2310"/>
        <end position="2516"/>
    </location>
</feature>
<feature type="disulfide bond" evidence="11">
    <location>
        <begin position="1450"/>
        <end position="1468"/>
    </location>
</feature>
<dbReference type="PROSITE" id="PS50825">
    <property type="entry name" value="HYR"/>
    <property type="match status" value="1"/>
</dbReference>
<dbReference type="GeneID" id="110981168"/>
<dbReference type="InterPro" id="IPR001212">
    <property type="entry name" value="Somatomedin_B_dom"/>
</dbReference>
<dbReference type="PROSITE" id="PS01187">
    <property type="entry name" value="EGF_CA"/>
    <property type="match status" value="2"/>
</dbReference>
<evidence type="ECO:0000259" key="16">
    <source>
        <dbReference type="PROSITE" id="PS50026"/>
    </source>
</evidence>
<feature type="disulfide bond" evidence="11">
    <location>
        <begin position="1443"/>
        <end position="1455"/>
    </location>
</feature>
<keyword evidence="3 13" id="KW-0812">Transmembrane</keyword>
<feature type="domain" description="CUB" evidence="15">
    <location>
        <begin position="222"/>
        <end position="338"/>
    </location>
</feature>
<dbReference type="PANTHER" id="PTHR13802:SF52">
    <property type="entry name" value="MUCIN-4"/>
    <property type="match status" value="1"/>
</dbReference>
<dbReference type="FunFam" id="2.60.120.290:FF:000056">
    <property type="entry name" value="C-type LECtin"/>
    <property type="match status" value="1"/>
</dbReference>
<dbReference type="GO" id="GO:0071944">
    <property type="term" value="C:cell periphery"/>
    <property type="evidence" value="ECO:0007669"/>
    <property type="project" value="UniProtKB-ARBA"/>
</dbReference>
<dbReference type="PROSITE" id="PS51233">
    <property type="entry name" value="VWFD"/>
    <property type="match status" value="1"/>
</dbReference>
<dbReference type="PROSITE" id="PS00010">
    <property type="entry name" value="ASX_HYDROXYL"/>
    <property type="match status" value="1"/>
</dbReference>
<evidence type="ECO:0000256" key="13">
    <source>
        <dbReference type="SAM" id="Phobius"/>
    </source>
</evidence>
<dbReference type="InterPro" id="IPR024731">
    <property type="entry name" value="NELL2-like_EGF"/>
</dbReference>
<evidence type="ECO:0000259" key="18">
    <source>
        <dbReference type="PROSITE" id="PS50856"/>
    </source>
</evidence>
<dbReference type="PROSITE" id="PS50958">
    <property type="entry name" value="SMB_2"/>
    <property type="match status" value="1"/>
</dbReference>
<sequence>MRLTKLQTLLLCMMSDFFTARTQVPPGWWTTETPQEVTSQDWSTIETPQESTTSGWWATQTPQEFTNPENIVHIINGNDSVEITSPSYPSNYPNNVVRAWIIQCEEGQRVRVTFSSFKTERNYDYFRAGDGGDIASGQFFVWHGFKQAPDLISSGNEMWLRFTSDGSVTYSGFSLWAFCIQSPENLICGGNEFDCGHSVCIDGSWRCDSQTDCINGSDEVNCSSHAESIFYIVNGNDSVEITSPSYPSNYPNNVVRAWIIQCEEGQRVRVTFSSFKTERNYDYFRAGDGGNIASGEFFVWHGGKEAPNLISSGDQMWLRFTSDGSVTYSGFSLWASCIPSTDNPPCGGNEFDCGHSVCINGSWRCDYQTDCINGSDEVNCSSFEPATYSPNVTYCYNGTSIPTSWWCNGYWDCPDGSDELYCDNWTTEAPQNFTSPEPTPYSPNVTYCYDGMAIPSSWWCNGYWDCYDWSDELYCDSQTTDTPQQSTNQGSPSTAVVDQQSTAQGEVTTKGSPSTPMVDQQSTTQGQGTPQGSPSTSLVDQQSPNQGEVTPQGSPSTSVVDQQSPTQGEVTPQGSPSTPLVDQQSTTQGEVTPQGSPSTPVVDQQSTTQKQVTPQGSPSTPVVDQQSTTQGEVTPQGSPSTPVVDQQSTTQGEVTPQGSLSTPLVDQQSPTQGEVTPQDSPSTAVVDQQSTTQGEVTPQGSPSTSVVDQQITTQGEVTTKDSPSTPVVHQQSTTQGQVTPQDSPSIPVVDQQSTTQGEVTTKGSPSTPVVDQQSTTQGEVTPQDSPSTPVVDQQSTTQGEVTPQGSPSTPVVDQQSTAQGQGTPQGSPSTPVVDQQSTTQGEVTPQGSPSTPVVDQQSTTQGEVTPQDSPSTAVVDQQSTAQGEVTPQGSPSTSVVDQQSTPQGEVTPQGSPSTPVVDQQSTTQGEVIPQGSPSTPVVDQQSTTQGEVTTKGSPSTSVVDQQSTTQGEVTTKGSPSTPVVGQQSTTQGEVTTKGSPSTPVVDQQSTTQGEVTPQDSPSTAVVDQQSTAQGEVTPQGSPSTSVVDQQSTTQGEVTTKDSPSTPVVDQQSTTQGEVTPQGSPSTHVVDQQSTAQGQGTPQDSPSTPVVDQQSTTQGEVTPQDSPSTPVVDQQSTTQGEVTTKGSPSTSVADQQSTTQGEVTPQDSPSTAVVDQQSTAQGEVTPQGSPSTPVVDQQSTTQGQGTPQAESILHIINGSDSVQITSPFHPSNYPNKVNMTWIIQCGEGQRVRVTFSSFKTERNYDYFRAGDGGNIATGEFFAWHGGKEAPDLISTGTEMWLRFTSNGNVTDMGFSLWASCIPSTENLICGGNEFDCGHSVCINGSWRCDYQTDCINGSDEVNCSNPVSTSTPVDQQSTTQGEVTPQVSPSTPVVDQQSTTQGQGTPQGSPSTAVVDQQSTTQGEVTTKVSNQQSTTTQGKTTTEDLSCPSGTFDCGEFVCITDLWHCNGFPDCNDGRDEQNCVGCRNFCFLDGSRGGCWCDGACEIYGDCCEDYYIYCMLPDYPTEPPPEVDECDVFEPLHNCDEHAYCVDTAESFYCICNVGYQGNGSSCVDVEPPDIACLANLTVYTDCLKNYATVALPDVDAVFDNSGSYIISIDVKGSLFGVGDIVTFDLVTGSHLVRYTATDDSLNSESCDLLVYIASVSDGTFCSATGNPTNCICSSNQQGLCTCSSGYCGHDCSQSDVGIECTGPGTPFPNCNGVNECNTRFTGPQCNEPSSTTNCPKVDNRCLKQGVATALVTWTQVAAVEPSGQPIFPSDIICEEITTGATVTLAGGFFGKGKQEVVCSSHTQSGVVPQCLISFTVSSDPSLDVPSLGDQCTDPGKLTSTVTWNVVPNTAEDDIVVICEDSGDGTDVGPSGGVFRPGAHTITCTATNSAGCGTSQTFGFDVTVGTLIPFGMEVGDSLLSQSKQKQQMKDLVSPTIYPPNFFPFCDELYEKLYFSDNGVIVLSNDKKLDKLAFPSAKGSEFPSGFNMIAPFWADVRADAFTPEKNVFWQVYDQYDSSTNQDMLNTIKAIIGVEENALRAYWALVITWSNVQPVSLLASGTNTFQVLLLTDSIHSYVVFNYDPCNMNWDTAFLPNKNVILGYTCGMSKESVYLDVPKNSLFRPGSIVGNSGQKGRWVFQLDNHLDDFVNPRLSCRNWHSRQAPYPIFEVYYPPFANTCPCSLIMAWFDWRFLWMWHDYYIPQGEVWEYFQDSSVVCFVRLFQAPGTPGPQCCYKQSTGDLLYDIRNPKVASVFERFPFSPIFYTPDVFQKWYDEEVLSRYYCCEKSTLCHLYTETRPLMSCSRYVPTFWGWFWGDPHVKTLDGLDYTFNGLGEYTLVLIEDVDRGEKLFELQGRTQRAYDPKTEELTDATVYSGFAALDSVGDSRVEIKVNSDATDLITTVNGLVVQPTISGLMLEGVTVKREENPPKVVAIFTSDIQFSVGVNNSFVDVTVQLSQDHRGKTKGLLGVWDGNKTNDVLRRDGTYQEATGADGEMLDGNYFEFGETWRVSVNDSLFYYVPPEESWEKINDLSFRPKFLEELLASVDEDQRQKIKEACGDSKECQYDSLTMNDTDIGMATLQLNEKNTADLESATNYPPKLTQIESIKVTVGQNFSLQIDASDPDGDDVAFHLLEKVDGAAITVEDGIFTWTPVDKSKVKVGFLATDGKSNATVEPIVNLCDCRNGGTCLLDQYADGTNLIQDRFGVLLCQCEPGWTGEFCEVDYDACADSPCFLGVECLDEKPPFLNSTCGPCPEGLEGDGKSCTDVDECKLYVDEPASGGGRGCDHICENLLQGFKCSCNTGYYLLDDGKTCRELSNSSCVNGGEYDAQHQECSCPLTHSGPICADVNPCSANNSLCAETGWHCLPDSNEDGYACHCRDFEGYSQISNGSCKWYPSIGIRITTYLEFVKAYLNPTSSAFKNTAGVFQRAIMNKIRESETSSNATSVHVTKMESGSLVVTAVISFPENVAPSAEEMKRVLSSSDTLTDGNITIFIDPDSILAQEVLPACPATHCYNGGTCERPTFSPWFACRCSAEYTGEKCETLLGPVDSGGLSTAVLVVIIVSSLGLVIVMAVLFYLVIRKKNKVEPDPSYRQGMYSHNDNDDDTMVAVEGQGMQMKSMYQHRSPSPKFHGEMHVRRIFIQEDVKEI</sequence>
<dbReference type="Gene3D" id="4.10.400.10">
    <property type="entry name" value="Low-density Lipoprotein Receptor"/>
    <property type="match status" value="6"/>
</dbReference>
<feature type="region of interest" description="Disordered" evidence="12">
    <location>
        <begin position="1360"/>
        <end position="1439"/>
    </location>
</feature>
<dbReference type="Proteomes" id="UP000694845">
    <property type="component" value="Unplaced"/>
</dbReference>
<evidence type="ECO:0000256" key="5">
    <source>
        <dbReference type="ARBA" id="ARBA00022737"/>
    </source>
</evidence>
<feature type="disulfide bond" evidence="10">
    <location>
        <begin position="2837"/>
        <end position="2846"/>
    </location>
</feature>
<dbReference type="Gene3D" id="2.10.25.10">
    <property type="entry name" value="Laminin"/>
    <property type="match status" value="5"/>
</dbReference>
<feature type="disulfide bond" evidence="11">
    <location>
        <begin position="346"/>
        <end position="358"/>
    </location>
</feature>
<dbReference type="InterPro" id="IPR001881">
    <property type="entry name" value="EGF-like_Ca-bd_dom"/>
</dbReference>
<evidence type="ECO:0000259" key="20">
    <source>
        <dbReference type="PROSITE" id="PS51220"/>
    </source>
</evidence>
<dbReference type="InterPro" id="IPR000742">
    <property type="entry name" value="EGF"/>
</dbReference>
<feature type="disulfide bond" evidence="11">
    <location>
        <begin position="207"/>
        <end position="222"/>
    </location>
</feature>
<evidence type="ECO:0000256" key="2">
    <source>
        <dbReference type="ARBA" id="ARBA00022536"/>
    </source>
</evidence>
<feature type="domain" description="NIDO" evidence="20">
    <location>
        <begin position="1993"/>
        <end position="2145"/>
    </location>
</feature>
<evidence type="ECO:0000313" key="23">
    <source>
        <dbReference type="RefSeq" id="XP_022094175.1"/>
    </source>
</evidence>
<gene>
    <name evidence="23" type="primary">LOC110981168</name>
</gene>
<dbReference type="InterPro" id="IPR018097">
    <property type="entry name" value="EGF_Ca-bd_CS"/>
</dbReference>
<dbReference type="PROSITE" id="PS50856">
    <property type="entry name" value="AMOP"/>
    <property type="match status" value="1"/>
</dbReference>
<feature type="compositionally biased region" description="Low complexity" evidence="12">
    <location>
        <begin position="478"/>
        <end position="489"/>
    </location>
</feature>
<dbReference type="InterPro" id="IPR003410">
    <property type="entry name" value="HYR_dom"/>
</dbReference>
<evidence type="ECO:0000256" key="6">
    <source>
        <dbReference type="ARBA" id="ARBA00022837"/>
    </source>
</evidence>
<dbReference type="InterPro" id="IPR000152">
    <property type="entry name" value="EGF-type_Asp/Asn_hydroxyl_site"/>
</dbReference>
<dbReference type="RefSeq" id="XP_022094175.1">
    <property type="nucleotide sequence ID" value="XM_022238483.1"/>
</dbReference>
<dbReference type="SMART" id="SM00181">
    <property type="entry name" value="EGF"/>
    <property type="match status" value="8"/>
</dbReference>
<dbReference type="SMART" id="SM00216">
    <property type="entry name" value="VWD"/>
    <property type="match status" value="1"/>
</dbReference>
<evidence type="ECO:0000256" key="4">
    <source>
        <dbReference type="ARBA" id="ARBA00022729"/>
    </source>
</evidence>
<keyword evidence="8 13" id="KW-0472">Membrane</keyword>
<dbReference type="PROSITE" id="PS50026">
    <property type="entry name" value="EGF_3"/>
    <property type="match status" value="4"/>
</dbReference>
<feature type="disulfide bond" evidence="11">
    <location>
        <begin position="188"/>
        <end position="200"/>
    </location>
</feature>
<dbReference type="InterPro" id="IPR051495">
    <property type="entry name" value="Epithelial_Barrier/Signaling"/>
</dbReference>
<reference evidence="23" key="1">
    <citation type="submission" date="2025-08" db="UniProtKB">
        <authorList>
            <consortium name="RefSeq"/>
        </authorList>
    </citation>
    <scope>IDENTIFICATION</scope>
</reference>
<feature type="domain" description="HYR" evidence="17">
    <location>
        <begin position="1567"/>
        <end position="1658"/>
    </location>
</feature>
<dbReference type="GO" id="GO:0005509">
    <property type="term" value="F:calcium ion binding"/>
    <property type="evidence" value="ECO:0007669"/>
    <property type="project" value="InterPro"/>
</dbReference>
<dbReference type="InterPro" id="IPR000082">
    <property type="entry name" value="SEA_dom"/>
</dbReference>
<evidence type="ECO:0000256" key="14">
    <source>
        <dbReference type="SAM" id="SignalP"/>
    </source>
</evidence>
<feature type="disulfide bond" evidence="10">
    <location>
        <begin position="3015"/>
        <end position="3032"/>
    </location>
</feature>
<name>A0A8B7YNZ0_ACAPL</name>
<evidence type="ECO:0000256" key="12">
    <source>
        <dbReference type="SAM" id="MobiDB-lite"/>
    </source>
</evidence>
<feature type="disulfide bond" evidence="11">
    <location>
        <begin position="365"/>
        <end position="380"/>
    </location>
</feature>
<feature type="disulfide bond" evidence="11">
    <location>
        <begin position="195"/>
        <end position="213"/>
    </location>
</feature>
<feature type="region of interest" description="Disordered" evidence="12">
    <location>
        <begin position="478"/>
        <end position="1202"/>
    </location>
</feature>
<feature type="domain" description="CUB" evidence="15">
    <location>
        <begin position="1204"/>
        <end position="1316"/>
    </location>
</feature>
<feature type="domain" description="EGF-like" evidence="16">
    <location>
        <begin position="2810"/>
        <end position="2847"/>
    </location>
</feature>
<keyword evidence="22" id="KW-1185">Reference proteome</keyword>
<feature type="disulfide bond" evidence="11">
    <location>
        <begin position="353"/>
        <end position="371"/>
    </location>
</feature>
<feature type="compositionally biased region" description="Low complexity" evidence="12">
    <location>
        <begin position="1192"/>
        <end position="1202"/>
    </location>
</feature>
<feature type="compositionally biased region" description="Polar residues" evidence="12">
    <location>
        <begin position="1409"/>
        <end position="1426"/>
    </location>
</feature>
<comment type="subcellular location">
    <subcellularLocation>
        <location evidence="1">Membrane</location>
    </subcellularLocation>
</comment>
<dbReference type="PROSITE" id="PS01186">
    <property type="entry name" value="EGF_2"/>
    <property type="match status" value="2"/>
</dbReference>
<dbReference type="PROSITE" id="PS00524">
    <property type="entry name" value="SMB_1"/>
    <property type="match status" value="1"/>
</dbReference>
<feature type="domain" description="EGF-like" evidence="16">
    <location>
        <begin position="2677"/>
        <end position="2722"/>
    </location>
</feature>
<evidence type="ECO:0000313" key="22">
    <source>
        <dbReference type="Proteomes" id="UP000694845"/>
    </source>
</evidence>
<evidence type="ECO:0000256" key="8">
    <source>
        <dbReference type="ARBA" id="ARBA00023136"/>
    </source>
</evidence>
<dbReference type="OrthoDB" id="6158730at2759"/>
<dbReference type="InterPro" id="IPR003886">
    <property type="entry name" value="NIDO_dom"/>
</dbReference>
<feature type="compositionally biased region" description="Polar residues" evidence="12">
    <location>
        <begin position="1360"/>
        <end position="1377"/>
    </location>
</feature>
<dbReference type="GO" id="GO:0007160">
    <property type="term" value="P:cell-matrix adhesion"/>
    <property type="evidence" value="ECO:0007669"/>
    <property type="project" value="InterPro"/>
</dbReference>
<dbReference type="InterPro" id="IPR035914">
    <property type="entry name" value="Sperma_CUB_dom_sf"/>
</dbReference>
<dbReference type="SMART" id="SM00042">
    <property type="entry name" value="CUB"/>
    <property type="match status" value="2"/>
</dbReference>
<dbReference type="PROSITE" id="PS51220">
    <property type="entry name" value="NIDO"/>
    <property type="match status" value="1"/>
</dbReference>
<feature type="domain" description="EGF-like" evidence="16">
    <location>
        <begin position="1525"/>
        <end position="1567"/>
    </location>
</feature>
<dbReference type="InterPro" id="IPR036055">
    <property type="entry name" value="LDL_receptor-like_sf"/>
</dbReference>
<evidence type="ECO:0000256" key="11">
    <source>
        <dbReference type="PROSITE-ProRule" id="PRU00124"/>
    </source>
</evidence>
<feature type="disulfide bond" evidence="11">
    <location>
        <begin position="1331"/>
        <end position="1349"/>
    </location>
</feature>
<feature type="compositionally biased region" description="Polar residues" evidence="12">
    <location>
        <begin position="538"/>
        <end position="1191"/>
    </location>
</feature>
<feature type="disulfide bond" evidence="11">
    <location>
        <begin position="395"/>
        <end position="413"/>
    </location>
</feature>
<dbReference type="InterPro" id="IPR005533">
    <property type="entry name" value="AMOP_dom"/>
</dbReference>
<dbReference type="InterPro" id="IPR001846">
    <property type="entry name" value="VWF_type-D"/>
</dbReference>
<feature type="domain" description="EGF-like" evidence="16">
    <location>
        <begin position="3006"/>
        <end position="3044"/>
    </location>
</feature>
<dbReference type="PROSITE" id="PS50068">
    <property type="entry name" value="LDLRA_2"/>
    <property type="match status" value="5"/>
</dbReference>
<proteinExistence type="predicted"/>
<dbReference type="Pfam" id="PF01390">
    <property type="entry name" value="SEA"/>
    <property type="match status" value="1"/>
</dbReference>
<evidence type="ECO:0000256" key="1">
    <source>
        <dbReference type="ARBA" id="ARBA00004370"/>
    </source>
</evidence>
<dbReference type="SMART" id="SM00539">
    <property type="entry name" value="NIDO"/>
    <property type="match status" value="1"/>
</dbReference>
<dbReference type="SMART" id="SM00192">
    <property type="entry name" value="LDLa"/>
    <property type="match status" value="6"/>
</dbReference>
<feature type="disulfide bond" evidence="10">
    <location>
        <begin position="2712"/>
        <end position="2721"/>
    </location>
</feature>
<keyword evidence="6" id="KW-0106">Calcium</keyword>
<feature type="chain" id="PRO_5034771947" evidence="14">
    <location>
        <begin position="23"/>
        <end position="3150"/>
    </location>
</feature>
<evidence type="ECO:0000256" key="10">
    <source>
        <dbReference type="PROSITE-ProRule" id="PRU00076"/>
    </source>
</evidence>
<evidence type="ECO:0000259" key="17">
    <source>
        <dbReference type="PROSITE" id="PS50825"/>
    </source>
</evidence>
<feature type="signal peptide" evidence="14">
    <location>
        <begin position="1"/>
        <end position="22"/>
    </location>
</feature>
<feature type="disulfide bond" evidence="11">
    <location>
        <begin position="1462"/>
        <end position="1477"/>
    </location>
</feature>
<dbReference type="CDD" id="cd00112">
    <property type="entry name" value="LDLa"/>
    <property type="match status" value="6"/>
</dbReference>
<dbReference type="FunFam" id="2.10.25.10:FF:000027">
    <property type="entry name" value="Thrombospondin 3"/>
    <property type="match status" value="1"/>
</dbReference>
<dbReference type="KEGG" id="aplc:110981168"/>
<dbReference type="SUPFAM" id="SSF57424">
    <property type="entry name" value="LDL receptor-like module"/>
    <property type="match status" value="6"/>
</dbReference>
<keyword evidence="4 14" id="KW-0732">Signal</keyword>
<feature type="compositionally biased region" description="Low complexity" evidence="12">
    <location>
        <begin position="520"/>
        <end position="537"/>
    </location>
</feature>
<dbReference type="CDD" id="cd00041">
    <property type="entry name" value="CUB"/>
    <property type="match status" value="3"/>
</dbReference>
<feature type="domain" description="CUB" evidence="15">
    <location>
        <begin position="61"/>
        <end position="180"/>
    </location>
</feature>
<dbReference type="Pfam" id="PF12947">
    <property type="entry name" value="EGF_3"/>
    <property type="match status" value="1"/>
</dbReference>
<dbReference type="Pfam" id="PF23263">
    <property type="entry name" value="C8-3_MUC4"/>
    <property type="match status" value="1"/>
</dbReference>
<evidence type="ECO:0000256" key="7">
    <source>
        <dbReference type="ARBA" id="ARBA00022989"/>
    </source>
</evidence>
<dbReference type="InterPro" id="IPR023415">
    <property type="entry name" value="LDLR_class-A_CS"/>
</dbReference>
<keyword evidence="9 10" id="KW-1015">Disulfide bond</keyword>
<keyword evidence="5" id="KW-0677">Repeat</keyword>
<evidence type="ECO:0000259" key="19">
    <source>
        <dbReference type="PROSITE" id="PS50958"/>
    </source>
</evidence>
<dbReference type="PROSITE" id="PS01180">
    <property type="entry name" value="CUB"/>
    <property type="match status" value="3"/>
</dbReference>
<dbReference type="Pfam" id="PF00431">
    <property type="entry name" value="CUB"/>
    <property type="match status" value="3"/>
</dbReference>
<feature type="compositionally biased region" description="Low complexity" evidence="12">
    <location>
        <begin position="1427"/>
        <end position="1436"/>
    </location>
</feature>
<feature type="disulfide bond" evidence="11">
    <location>
        <begin position="407"/>
        <end position="422"/>
    </location>
</feature>
<feature type="compositionally biased region" description="Low complexity" evidence="12">
    <location>
        <begin position="1378"/>
        <end position="1407"/>
    </location>
</feature>
<dbReference type="SUPFAM" id="SSF57196">
    <property type="entry name" value="EGF/Laminin"/>
    <property type="match status" value="3"/>
</dbReference>
<dbReference type="GO" id="GO:0016020">
    <property type="term" value="C:membrane"/>
    <property type="evidence" value="ECO:0007669"/>
    <property type="project" value="UniProtKB-SubCell"/>
</dbReference>
<dbReference type="Gene3D" id="2.60.120.290">
    <property type="entry name" value="Spermadhesin, CUB domain"/>
    <property type="match status" value="3"/>
</dbReference>
<accession>A0A8B7YNZ0</accession>
<dbReference type="PANTHER" id="PTHR13802">
    <property type="entry name" value="MUCIN 4-RELATED"/>
    <property type="match status" value="1"/>
</dbReference>
<dbReference type="CDD" id="cd00054">
    <property type="entry name" value="EGF_CA"/>
    <property type="match status" value="1"/>
</dbReference>
<dbReference type="Pfam" id="PF00057">
    <property type="entry name" value="Ldl_recept_a"/>
    <property type="match status" value="6"/>
</dbReference>
<feature type="compositionally biased region" description="Polar residues" evidence="12">
    <location>
        <begin position="490"/>
        <end position="519"/>
    </location>
</feature>
<dbReference type="PRINTS" id="PR00261">
    <property type="entry name" value="LDLRECEPTOR"/>
</dbReference>
<keyword evidence="7 13" id="KW-1133">Transmembrane helix</keyword>
<dbReference type="InterPro" id="IPR000859">
    <property type="entry name" value="CUB_dom"/>
</dbReference>
<dbReference type="PROSITE" id="PS00022">
    <property type="entry name" value="EGF_1"/>
    <property type="match status" value="3"/>
</dbReference>
<evidence type="ECO:0000256" key="9">
    <source>
        <dbReference type="ARBA" id="ARBA00023157"/>
    </source>
</evidence>
<evidence type="ECO:0000259" key="21">
    <source>
        <dbReference type="PROSITE" id="PS51233"/>
    </source>
</evidence>
<organism evidence="22 23">
    <name type="scientific">Acanthaster planci</name>
    <name type="common">Crown-of-thorns starfish</name>
    <dbReference type="NCBI Taxonomy" id="133434"/>
    <lineage>
        <taxon>Eukaryota</taxon>
        <taxon>Metazoa</taxon>
        <taxon>Echinodermata</taxon>
        <taxon>Eleutherozoa</taxon>
        <taxon>Asterozoa</taxon>
        <taxon>Asteroidea</taxon>
        <taxon>Valvatacea</taxon>
        <taxon>Valvatida</taxon>
        <taxon>Acanthasteridae</taxon>
        <taxon>Acanthaster</taxon>
    </lineage>
</organism>
<dbReference type="Pfam" id="PF06119">
    <property type="entry name" value="NIDO"/>
    <property type="match status" value="1"/>
</dbReference>
<comment type="caution">
    <text evidence="10">Lacks conserved residue(s) required for the propagation of feature annotation.</text>
</comment>
<evidence type="ECO:0000256" key="3">
    <source>
        <dbReference type="ARBA" id="ARBA00022692"/>
    </source>
</evidence>
<dbReference type="PROSITE" id="PS01209">
    <property type="entry name" value="LDLRA_1"/>
    <property type="match status" value="3"/>
</dbReference>
<feature type="disulfide bond" evidence="10">
    <location>
        <begin position="3034"/>
        <end position="3043"/>
    </location>
</feature>
<dbReference type="SUPFAM" id="SSF49854">
    <property type="entry name" value="Spermadhesin, CUB domain"/>
    <property type="match status" value="3"/>
</dbReference>
<dbReference type="SMART" id="SM00179">
    <property type="entry name" value="EGF_CA"/>
    <property type="match status" value="3"/>
</dbReference>
<dbReference type="Pfam" id="PF00094">
    <property type="entry name" value="VWD"/>
    <property type="match status" value="1"/>
</dbReference>
<protein>
    <submittedName>
        <fullName evidence="23">Uncharacterized protein LOC110981168 isoform X1</fullName>
    </submittedName>
</protein>
<feature type="domain" description="SMB" evidence="19">
    <location>
        <begin position="1473"/>
        <end position="1517"/>
    </location>
</feature>
<feature type="disulfide bond" evidence="11">
    <location>
        <begin position="1343"/>
        <end position="1358"/>
    </location>
</feature>